<dbReference type="Pfam" id="PF03176">
    <property type="entry name" value="MMPL"/>
    <property type="match status" value="2"/>
</dbReference>
<evidence type="ECO:0000313" key="10">
    <source>
        <dbReference type="EMBL" id="MDJ1134001.1"/>
    </source>
</evidence>
<feature type="transmembrane region" description="Helical" evidence="8">
    <location>
        <begin position="385"/>
        <end position="404"/>
    </location>
</feature>
<evidence type="ECO:0000256" key="7">
    <source>
        <dbReference type="SAM" id="MobiDB-lite"/>
    </source>
</evidence>
<dbReference type="SUPFAM" id="SSF82866">
    <property type="entry name" value="Multidrug efflux transporter AcrB transmembrane domain"/>
    <property type="match status" value="2"/>
</dbReference>
<feature type="transmembrane region" description="Helical" evidence="8">
    <location>
        <begin position="679"/>
        <end position="704"/>
    </location>
</feature>
<comment type="subcellular location">
    <subcellularLocation>
        <location evidence="1">Cell membrane</location>
        <topology evidence="1">Multi-pass membrane protein</topology>
    </subcellularLocation>
</comment>
<sequence length="727" mass="75404">MTVTPPRTRHAPGAQEPPRGGFFARTAGFAHRHRWTALILWLVVLAGVWAAASAAGEHYRDDYTIPGTETQRTVELLEEHGSAQGGDTVEIVLHDPSGLRGQDTRSAVRAMEGEVAKLPGVAAVRGAFAEGSSLSRDGTTAFGTVELDRPAEEMDPADTRRILDTARAVQGGGLGVELGGEAARELAQGGSGPAEGAGILAALVILVFLFGTAVAAGLPVVTALFAVGTTMGAIVLASHVFTIATFTPYVMMLVGLGVGIDYALLIFARYRSELTRGQDTAVAARAALETAGRTVAVAGCTVIIALLGLVALGLGALRGVALSVALTILVTMLASLTLLPALLAVFGARFQRQFTARAARRAERGKAAEGAGWRRWGAAVQRRPVTVLLLTVAALGALAAPALGMRLGFADAGNDPAGSTGRAAYDRMAQGFGPGVNGPLVIAVDAGDGSAAGPARSLARTLEDTRGVAGTGGVVPTEDGRVATVIAYPGSAPQEAATTDLVHSLRDDVLPGLSERTGAEYLVGGSTASVVDYSDTVSSRMPLFVAIVVGLSVLLLAAVFRSVLIPLKAAVLNLLSIGAALGALTLVFQNGWLGEQAGPVEAFLPIMVFAIVFGLSMDYEIFLLSRMREEWTRTGDPAGAVQEGLARTGAVITAAGAIMIVVFGSFFLSDDRMLRQFGFGLAFAIFIDAVLIRCLVVPAAMQLLGRSAWWLPRPLERAVPRFGLEKD</sequence>
<comment type="similarity">
    <text evidence="2">Belongs to the resistance-nodulation-cell division (RND) (TC 2.A.6) family. MmpL subfamily.</text>
</comment>
<dbReference type="EMBL" id="JANCPR020000017">
    <property type="protein sequence ID" value="MDJ1134001.1"/>
    <property type="molecule type" value="Genomic_DNA"/>
</dbReference>
<organism evidence="10 11">
    <name type="scientific">Streptomyces iconiensis</name>
    <dbReference type="NCBI Taxonomy" id="1384038"/>
    <lineage>
        <taxon>Bacteria</taxon>
        <taxon>Bacillati</taxon>
        <taxon>Actinomycetota</taxon>
        <taxon>Actinomycetes</taxon>
        <taxon>Kitasatosporales</taxon>
        <taxon>Streptomycetaceae</taxon>
        <taxon>Streptomyces</taxon>
    </lineage>
</organism>
<dbReference type="Gene3D" id="1.20.1640.10">
    <property type="entry name" value="Multidrug efflux transporter AcrB transmembrane domain"/>
    <property type="match status" value="2"/>
</dbReference>
<dbReference type="RefSeq" id="WP_274041564.1">
    <property type="nucleotide sequence ID" value="NZ_JANCPR020000017.1"/>
</dbReference>
<evidence type="ECO:0000256" key="4">
    <source>
        <dbReference type="ARBA" id="ARBA00022692"/>
    </source>
</evidence>
<feature type="transmembrane region" description="Helical" evidence="8">
    <location>
        <begin position="602"/>
        <end position="624"/>
    </location>
</feature>
<dbReference type="PANTHER" id="PTHR33406:SF11">
    <property type="entry name" value="MEMBRANE PROTEIN SCO6666-RELATED"/>
    <property type="match status" value="1"/>
</dbReference>
<dbReference type="PROSITE" id="PS50156">
    <property type="entry name" value="SSD"/>
    <property type="match status" value="1"/>
</dbReference>
<comment type="caution">
    <text evidence="10">The sequence shown here is derived from an EMBL/GenBank/DDBJ whole genome shotgun (WGS) entry which is preliminary data.</text>
</comment>
<feature type="transmembrane region" description="Helical" evidence="8">
    <location>
        <begin position="249"/>
        <end position="268"/>
    </location>
</feature>
<feature type="transmembrane region" description="Helical" evidence="8">
    <location>
        <begin position="320"/>
        <end position="347"/>
    </location>
</feature>
<evidence type="ECO:0000256" key="2">
    <source>
        <dbReference type="ARBA" id="ARBA00010157"/>
    </source>
</evidence>
<dbReference type="Proteomes" id="UP001214441">
    <property type="component" value="Unassembled WGS sequence"/>
</dbReference>
<dbReference type="InterPro" id="IPR004869">
    <property type="entry name" value="MMPL_dom"/>
</dbReference>
<keyword evidence="6 8" id="KW-0472">Membrane</keyword>
<feature type="region of interest" description="Disordered" evidence="7">
    <location>
        <begin position="1"/>
        <end position="20"/>
    </location>
</feature>
<evidence type="ECO:0000256" key="5">
    <source>
        <dbReference type="ARBA" id="ARBA00022989"/>
    </source>
</evidence>
<evidence type="ECO:0000313" key="11">
    <source>
        <dbReference type="Proteomes" id="UP001214441"/>
    </source>
</evidence>
<evidence type="ECO:0000256" key="8">
    <source>
        <dbReference type="SAM" id="Phobius"/>
    </source>
</evidence>
<feature type="transmembrane region" description="Helical" evidence="8">
    <location>
        <begin position="295"/>
        <end position="314"/>
    </location>
</feature>
<feature type="transmembrane region" description="Helical" evidence="8">
    <location>
        <begin position="35"/>
        <end position="56"/>
    </location>
</feature>
<feature type="transmembrane region" description="Helical" evidence="8">
    <location>
        <begin position="196"/>
        <end position="216"/>
    </location>
</feature>
<feature type="transmembrane region" description="Helical" evidence="8">
    <location>
        <begin position="543"/>
        <end position="564"/>
    </location>
</feature>
<evidence type="ECO:0000256" key="3">
    <source>
        <dbReference type="ARBA" id="ARBA00022475"/>
    </source>
</evidence>
<evidence type="ECO:0000256" key="1">
    <source>
        <dbReference type="ARBA" id="ARBA00004651"/>
    </source>
</evidence>
<dbReference type="InterPro" id="IPR000731">
    <property type="entry name" value="SSD"/>
</dbReference>
<feature type="transmembrane region" description="Helical" evidence="8">
    <location>
        <begin position="571"/>
        <end position="590"/>
    </location>
</feature>
<accession>A0ABT6ZY67</accession>
<dbReference type="InterPro" id="IPR050545">
    <property type="entry name" value="Mycobact_MmpL"/>
</dbReference>
<keyword evidence="11" id="KW-1185">Reference proteome</keyword>
<name>A0ABT6ZY67_9ACTN</name>
<keyword evidence="4 8" id="KW-0812">Transmembrane</keyword>
<proteinExistence type="inferred from homology"/>
<feature type="transmembrane region" description="Helical" evidence="8">
    <location>
        <begin position="645"/>
        <end position="667"/>
    </location>
</feature>
<feature type="domain" description="SSD" evidence="9">
    <location>
        <begin position="197"/>
        <end position="345"/>
    </location>
</feature>
<keyword evidence="3" id="KW-1003">Cell membrane</keyword>
<protein>
    <submittedName>
        <fullName evidence="10">MMPL family transporter</fullName>
    </submittedName>
</protein>
<reference evidence="10 11" key="1">
    <citation type="submission" date="2023-05" db="EMBL/GenBank/DDBJ databases">
        <title>Streptantibioticus silvisoli sp. nov., acidotolerant actinomycetes 1 from pine litter.</title>
        <authorList>
            <person name="Swiecimska M."/>
            <person name="Golinska P."/>
            <person name="Sangal V."/>
            <person name="Wachnowicz B."/>
            <person name="Goodfellow M."/>
        </authorList>
    </citation>
    <scope>NUCLEOTIDE SEQUENCE [LARGE SCALE GENOMIC DNA]</scope>
    <source>
        <strain evidence="10 11">DSM 42109</strain>
    </source>
</reference>
<dbReference type="PANTHER" id="PTHR33406">
    <property type="entry name" value="MEMBRANE PROTEIN MJ1562-RELATED"/>
    <property type="match status" value="1"/>
</dbReference>
<feature type="transmembrane region" description="Helical" evidence="8">
    <location>
        <begin position="223"/>
        <end position="243"/>
    </location>
</feature>
<evidence type="ECO:0000259" key="9">
    <source>
        <dbReference type="PROSITE" id="PS50156"/>
    </source>
</evidence>
<keyword evidence="5 8" id="KW-1133">Transmembrane helix</keyword>
<evidence type="ECO:0000256" key="6">
    <source>
        <dbReference type="ARBA" id="ARBA00023136"/>
    </source>
</evidence>
<gene>
    <name evidence="10" type="ORF">NMN56_018910</name>
</gene>